<evidence type="ECO:0000256" key="1">
    <source>
        <dbReference type="ARBA" id="ARBA00004236"/>
    </source>
</evidence>
<dbReference type="InterPro" id="IPR050958">
    <property type="entry name" value="Cell_Adh-Cytoskel_Orgn"/>
</dbReference>
<feature type="domain" description="Fibronectin type-III" evidence="13">
    <location>
        <begin position="942"/>
        <end position="1040"/>
    </location>
</feature>
<dbReference type="FunFam" id="2.60.40.10:FF:000032">
    <property type="entry name" value="palladin isoform X1"/>
    <property type="match status" value="2"/>
</dbReference>
<evidence type="ECO:0000256" key="10">
    <source>
        <dbReference type="SAM" id="Phobius"/>
    </source>
</evidence>
<accession>A0AAN8PPW0</accession>
<dbReference type="GO" id="GO:0007156">
    <property type="term" value="P:homophilic cell adhesion via plasma membrane adhesion molecules"/>
    <property type="evidence" value="ECO:0007669"/>
    <property type="project" value="TreeGrafter"/>
</dbReference>
<feature type="compositionally biased region" description="Polar residues" evidence="9">
    <location>
        <begin position="1426"/>
        <end position="1451"/>
    </location>
</feature>
<dbReference type="SMART" id="SM00060">
    <property type="entry name" value="FN3"/>
    <property type="match status" value="4"/>
</dbReference>
<keyword evidence="10" id="KW-1133">Transmembrane helix</keyword>
<dbReference type="Gene3D" id="2.60.40.10">
    <property type="entry name" value="Immunoglobulins"/>
    <property type="match status" value="12"/>
</dbReference>
<keyword evidence="5 10" id="KW-0472">Membrane</keyword>
<dbReference type="InterPro" id="IPR003598">
    <property type="entry name" value="Ig_sub2"/>
</dbReference>
<dbReference type="SUPFAM" id="SSF48726">
    <property type="entry name" value="Immunoglobulin"/>
    <property type="match status" value="10"/>
</dbReference>
<protein>
    <submittedName>
        <fullName evidence="14">Uncharacterized protein</fullName>
    </submittedName>
</protein>
<proteinExistence type="predicted"/>
<feature type="domain" description="Ig-like" evidence="12">
    <location>
        <begin position="208"/>
        <end position="298"/>
    </location>
</feature>
<feature type="domain" description="Ig-like" evidence="12">
    <location>
        <begin position="863"/>
        <end position="945"/>
    </location>
</feature>
<feature type="domain" description="Fibronectin type-III" evidence="13">
    <location>
        <begin position="1148"/>
        <end position="1242"/>
    </location>
</feature>
<keyword evidence="7" id="KW-0325">Glycoprotein</keyword>
<feature type="chain" id="PRO_5042894144" evidence="11">
    <location>
        <begin position="21"/>
        <end position="1491"/>
    </location>
</feature>
<dbReference type="GO" id="GO:0005886">
    <property type="term" value="C:plasma membrane"/>
    <property type="evidence" value="ECO:0007669"/>
    <property type="project" value="UniProtKB-SubCell"/>
</dbReference>
<evidence type="ECO:0000256" key="6">
    <source>
        <dbReference type="ARBA" id="ARBA00023157"/>
    </source>
</evidence>
<feature type="domain" description="Ig-like" evidence="12">
    <location>
        <begin position="114"/>
        <end position="203"/>
    </location>
</feature>
<dbReference type="PANTHER" id="PTHR45080:SF8">
    <property type="entry name" value="IG-LIKE DOMAIN-CONTAINING PROTEIN"/>
    <property type="match status" value="1"/>
</dbReference>
<feature type="domain" description="Ig-like" evidence="12">
    <location>
        <begin position="306"/>
        <end position="390"/>
    </location>
</feature>
<dbReference type="SUPFAM" id="SSF49265">
    <property type="entry name" value="Fibronectin type III"/>
    <property type="match status" value="2"/>
</dbReference>
<dbReference type="PROSITE" id="PS50835">
    <property type="entry name" value="IG_LIKE"/>
    <property type="match status" value="10"/>
</dbReference>
<dbReference type="Pfam" id="PF13927">
    <property type="entry name" value="Ig_3"/>
    <property type="match status" value="2"/>
</dbReference>
<sequence length="1491" mass="162916">MKNNWWSCLLLFILPIHSQGLEFLIEPQDGVTMLSQSFWWHCQAKPDANPVTYSWRVGDADAPTSDNQVVFPNGTLLIKDVKPSSIGVYMCVVTTGSGTISSQTLNLRLAALDPRFTVNPSDTPVIVKTQAILECAINSYPSPIITWLLGDVPVTRGTINMISRTQSILTIPAVSYSDEGNYSCLATNSMLNQNVTSSTALLTVQGRPELITPPDPQESPVGLSAIFNCIAAGKPPPSLTWFFTPINGARVEAKTISEFVLHENGSLSISSVADNLAGFYTCEASNSLGVDMKTVRLTVTGPPLAPVINATSPDQQAVEGTTVKFQCQASGNPQPTITWSKVDGDLPASRVTYPAPDELMISNIQTNDRGSYVCEAVNIQGRVTSSSKLDILAAPAFIERPVSVTVPEGSSIALKCRASGNPKPKVSWKTPLAENLVVSVVTSGMVLGVDGTLTISYTESRHHGIYTCTISNTVGFQAVTATVNVQGPPTFINQPASLLAVAGDAEIIFTCRVAGFPQPVISWYRDGVSEPITSNGKYELMSEGDLKILNIEATDAGLYYCWAENEYSKDYRIANLRVLVPPRFTVRPADQQVRLGQTVTLNCITEGDPVPVQKWLKDGQTVVIDTNMKLYLNSTIVINDIKQHQIGQYVCQSTNQGGSAIATANIFTTDIPVLRDQPVNVTVGQGQDVIIRCNMTADATPTITWYKSDDKATRISAIDKNTGFRIHSTVGGDLLIKNSQLTDETWYVCVGVNQHGETTSDTVYVDVQVPPTILRTNSPQISANQNTTTLSCDATGDPNPLVSWRSPRGVSITKTTTGYVMTTNSLTITTVSTATDGGDWTCVACNDVSCAEATVQLLVEGPPYITGVSTFRNSTYISLECLTTGIPKPNVTYLIGSQGVTGTVTGHVISGNRLTVSVPQIQDTYRCLVQNPFGSDTRVMKKPGTPTKPLPVQFDSRSITLTWSDGDATGLPVDKYLLEYQIGDNATWVDGNVTSTESPERHKSIGLKPFSSYLFRVRISNVLDTGGYSVASDRIRTLADAPSVPLNIEVKTLHRKITVKFDQAEEFNGDPANIRYQIDLKIKPPGQSFFIVLKSFIVLTNQTLYVEFDDLNNGEYIVEMKSKNMAVSKESQTIKIPTMMKDQPPIYVPVITSLISLGPDQITITWTLADCKPCSPPITGYLITIQKVGGSNQTEYEVDDKQGNLTIDGLEEFTNYSLTVAAVNTGGTGPKSLPKSTTTQYSLFSELVYTGSLLTTGETVAIIGGIVGFILLILILIFISVQCRQIYQDRSLRYRRHSPRLHRFYLGHPKEEDFTLYKENPAFQDPVFNSNDLNKQTTTPPSQNPPPKPKRQNRIKGQQQPLFSPLQIPDTSVTSLDRGKQNPDELVYPPRDRTKGRNRSNSVRQLIPESPVDQKPVSLFPIPESLSDTKSHSSYPYSISHTDGKSGYSNSHVDNTLPELETLSRLFADIEAEEEKLNQSYSGNTNDEFYY</sequence>
<dbReference type="FunFam" id="2.60.40.10:FF:000005">
    <property type="entry name" value="Neuronal cell adhesion molecule"/>
    <property type="match status" value="1"/>
</dbReference>
<evidence type="ECO:0000256" key="8">
    <source>
        <dbReference type="ARBA" id="ARBA00023319"/>
    </source>
</evidence>
<dbReference type="CDD" id="cd00063">
    <property type="entry name" value="FN3"/>
    <property type="match status" value="2"/>
</dbReference>
<dbReference type="InterPro" id="IPR013098">
    <property type="entry name" value="Ig_I-set"/>
</dbReference>
<evidence type="ECO:0000313" key="14">
    <source>
        <dbReference type="EMBL" id="KAK6173970.1"/>
    </source>
</evidence>
<dbReference type="Proteomes" id="UP001347796">
    <property type="component" value="Unassembled WGS sequence"/>
</dbReference>
<dbReference type="CDD" id="cd00096">
    <property type="entry name" value="Ig"/>
    <property type="match status" value="1"/>
</dbReference>
<keyword evidence="10" id="KW-0812">Transmembrane</keyword>
<evidence type="ECO:0000256" key="7">
    <source>
        <dbReference type="ARBA" id="ARBA00023180"/>
    </source>
</evidence>
<dbReference type="InterPro" id="IPR007110">
    <property type="entry name" value="Ig-like_dom"/>
</dbReference>
<keyword evidence="6" id="KW-1015">Disulfide bond</keyword>
<keyword evidence="3 11" id="KW-0732">Signal</keyword>
<dbReference type="InterPro" id="IPR036179">
    <property type="entry name" value="Ig-like_dom_sf"/>
</dbReference>
<keyword evidence="4" id="KW-0677">Repeat</keyword>
<feature type="domain" description="Ig-like" evidence="12">
    <location>
        <begin position="582"/>
        <end position="667"/>
    </location>
</feature>
<comment type="caution">
    <text evidence="14">The sequence shown here is derived from an EMBL/GenBank/DDBJ whole genome shotgun (WGS) entry which is preliminary data.</text>
</comment>
<dbReference type="InterPro" id="IPR036116">
    <property type="entry name" value="FN3_sf"/>
</dbReference>
<evidence type="ECO:0000256" key="3">
    <source>
        <dbReference type="ARBA" id="ARBA00022729"/>
    </source>
</evidence>
<evidence type="ECO:0000259" key="13">
    <source>
        <dbReference type="PROSITE" id="PS50853"/>
    </source>
</evidence>
<dbReference type="PANTHER" id="PTHR45080">
    <property type="entry name" value="CONTACTIN 5"/>
    <property type="match status" value="1"/>
</dbReference>
<dbReference type="SMART" id="SM00409">
    <property type="entry name" value="IG"/>
    <property type="match status" value="9"/>
</dbReference>
<evidence type="ECO:0000256" key="5">
    <source>
        <dbReference type="ARBA" id="ARBA00023136"/>
    </source>
</evidence>
<feature type="domain" description="Ig-like" evidence="12">
    <location>
        <begin position="770"/>
        <end position="856"/>
    </location>
</feature>
<feature type="domain" description="Ig-like" evidence="12">
    <location>
        <begin position="42"/>
        <end position="106"/>
    </location>
</feature>
<name>A0AAN8PPW0_PATCE</name>
<feature type="domain" description="Ig-like" evidence="12">
    <location>
        <begin position="395"/>
        <end position="484"/>
    </location>
</feature>
<keyword evidence="2" id="KW-1003">Cell membrane</keyword>
<reference evidence="14 15" key="1">
    <citation type="submission" date="2024-01" db="EMBL/GenBank/DDBJ databases">
        <title>The genome of the rayed Mediterranean limpet Patella caerulea (Linnaeus, 1758).</title>
        <authorList>
            <person name="Anh-Thu Weber A."/>
            <person name="Halstead-Nussloch G."/>
        </authorList>
    </citation>
    <scope>NUCLEOTIDE SEQUENCE [LARGE SCALE GENOMIC DNA]</scope>
    <source>
        <strain evidence="14">AATW-2023a</strain>
        <tissue evidence="14">Whole specimen</tissue>
    </source>
</reference>
<dbReference type="InterPro" id="IPR003961">
    <property type="entry name" value="FN3_dom"/>
</dbReference>
<feature type="domain" description="Ig-like" evidence="12">
    <location>
        <begin position="489"/>
        <end position="574"/>
    </location>
</feature>
<evidence type="ECO:0000259" key="12">
    <source>
        <dbReference type="PROSITE" id="PS50835"/>
    </source>
</evidence>
<feature type="signal peptide" evidence="11">
    <location>
        <begin position="1"/>
        <end position="20"/>
    </location>
</feature>
<evidence type="ECO:0000313" key="15">
    <source>
        <dbReference type="Proteomes" id="UP001347796"/>
    </source>
</evidence>
<evidence type="ECO:0000256" key="4">
    <source>
        <dbReference type="ARBA" id="ARBA00022737"/>
    </source>
</evidence>
<dbReference type="SMART" id="SM00408">
    <property type="entry name" value="IGc2"/>
    <property type="match status" value="10"/>
</dbReference>
<dbReference type="PROSITE" id="PS50853">
    <property type="entry name" value="FN3"/>
    <property type="match status" value="2"/>
</dbReference>
<keyword evidence="8" id="KW-0393">Immunoglobulin domain</keyword>
<organism evidence="14 15">
    <name type="scientific">Patella caerulea</name>
    <name type="common">Rayed Mediterranean limpet</name>
    <dbReference type="NCBI Taxonomy" id="87958"/>
    <lineage>
        <taxon>Eukaryota</taxon>
        <taxon>Metazoa</taxon>
        <taxon>Spiralia</taxon>
        <taxon>Lophotrochozoa</taxon>
        <taxon>Mollusca</taxon>
        <taxon>Gastropoda</taxon>
        <taxon>Patellogastropoda</taxon>
        <taxon>Patelloidea</taxon>
        <taxon>Patellidae</taxon>
        <taxon>Patella</taxon>
    </lineage>
</organism>
<dbReference type="EMBL" id="JAZGQO010000011">
    <property type="protein sequence ID" value="KAK6173970.1"/>
    <property type="molecule type" value="Genomic_DNA"/>
</dbReference>
<feature type="domain" description="Ig-like" evidence="12">
    <location>
        <begin position="672"/>
        <end position="764"/>
    </location>
</feature>
<dbReference type="Pfam" id="PF07679">
    <property type="entry name" value="I-set"/>
    <property type="match status" value="6"/>
</dbReference>
<dbReference type="InterPro" id="IPR003599">
    <property type="entry name" value="Ig_sub"/>
</dbReference>
<dbReference type="Pfam" id="PF00041">
    <property type="entry name" value="fn3"/>
    <property type="match status" value="1"/>
</dbReference>
<feature type="transmembrane region" description="Helical" evidence="10">
    <location>
        <begin position="1260"/>
        <end position="1281"/>
    </location>
</feature>
<dbReference type="InterPro" id="IPR013783">
    <property type="entry name" value="Ig-like_fold"/>
</dbReference>
<feature type="region of interest" description="Disordered" evidence="9">
    <location>
        <begin position="1325"/>
        <end position="1451"/>
    </location>
</feature>
<gene>
    <name evidence="14" type="ORF">SNE40_017334</name>
</gene>
<keyword evidence="15" id="KW-1185">Reference proteome</keyword>
<evidence type="ECO:0000256" key="2">
    <source>
        <dbReference type="ARBA" id="ARBA00022475"/>
    </source>
</evidence>
<evidence type="ECO:0000256" key="11">
    <source>
        <dbReference type="SAM" id="SignalP"/>
    </source>
</evidence>
<comment type="subcellular location">
    <subcellularLocation>
        <location evidence="1">Cell membrane</location>
    </subcellularLocation>
</comment>
<evidence type="ECO:0000256" key="9">
    <source>
        <dbReference type="SAM" id="MobiDB-lite"/>
    </source>
</evidence>